<keyword evidence="2" id="KW-1133">Transmembrane helix</keyword>
<feature type="domain" description="Cell envelope-related transcriptional attenuator" evidence="3">
    <location>
        <begin position="117"/>
        <end position="264"/>
    </location>
</feature>
<dbReference type="InterPro" id="IPR004474">
    <property type="entry name" value="LytR_CpsA_psr"/>
</dbReference>
<evidence type="ECO:0000256" key="2">
    <source>
        <dbReference type="SAM" id="Phobius"/>
    </source>
</evidence>
<dbReference type="Proteomes" id="UP000178911">
    <property type="component" value="Unassembled WGS sequence"/>
</dbReference>
<evidence type="ECO:0000256" key="1">
    <source>
        <dbReference type="ARBA" id="ARBA00006068"/>
    </source>
</evidence>
<dbReference type="NCBIfam" id="TIGR00350">
    <property type="entry name" value="lytR_cpsA_psr"/>
    <property type="match status" value="1"/>
</dbReference>
<keyword evidence="2" id="KW-0812">Transmembrane</keyword>
<reference evidence="4 5" key="1">
    <citation type="journal article" date="2016" name="Nat. Commun.">
        <title>Thousands of microbial genomes shed light on interconnected biogeochemical processes in an aquifer system.</title>
        <authorList>
            <person name="Anantharaman K."/>
            <person name="Brown C.T."/>
            <person name="Hug L.A."/>
            <person name="Sharon I."/>
            <person name="Castelle C.J."/>
            <person name="Probst A.J."/>
            <person name="Thomas B.C."/>
            <person name="Singh A."/>
            <person name="Wilkins M.J."/>
            <person name="Karaoz U."/>
            <person name="Brodie E.L."/>
            <person name="Williams K.H."/>
            <person name="Hubbard S.S."/>
            <person name="Banfield J.F."/>
        </authorList>
    </citation>
    <scope>NUCLEOTIDE SEQUENCE [LARGE SCALE GENOMIC DNA]</scope>
</reference>
<dbReference type="InterPro" id="IPR050922">
    <property type="entry name" value="LytR/CpsA/Psr_CW_biosynth"/>
</dbReference>
<dbReference type="EMBL" id="MGKJ01000020">
    <property type="protein sequence ID" value="OGN23314.1"/>
    <property type="molecule type" value="Genomic_DNA"/>
</dbReference>
<dbReference type="STRING" id="1802695.A3A13_04305"/>
<feature type="transmembrane region" description="Helical" evidence="2">
    <location>
        <begin position="21"/>
        <end position="41"/>
    </location>
</feature>
<keyword evidence="2" id="KW-0472">Membrane</keyword>
<dbReference type="PANTHER" id="PTHR33392">
    <property type="entry name" value="POLYISOPRENYL-TEICHOIC ACID--PEPTIDOGLYCAN TEICHOIC ACID TRANSFERASE TAGU"/>
    <property type="match status" value="1"/>
</dbReference>
<name>A0A1F8GD64_9BACT</name>
<dbReference type="AlphaFoldDB" id="A0A1F8GD64"/>
<dbReference type="PANTHER" id="PTHR33392:SF6">
    <property type="entry name" value="POLYISOPRENYL-TEICHOIC ACID--PEPTIDOGLYCAN TEICHOIC ACID TRANSFERASE TAGU"/>
    <property type="match status" value="1"/>
</dbReference>
<proteinExistence type="inferred from homology"/>
<evidence type="ECO:0000259" key="3">
    <source>
        <dbReference type="Pfam" id="PF03816"/>
    </source>
</evidence>
<organism evidence="4 5">
    <name type="scientific">Candidatus Yanofskybacteria bacterium RIFCSPLOWO2_01_FULL_43_22</name>
    <dbReference type="NCBI Taxonomy" id="1802695"/>
    <lineage>
        <taxon>Bacteria</taxon>
        <taxon>Candidatus Yanofskyibacteriota</taxon>
    </lineage>
</organism>
<comment type="caution">
    <text evidence="4">The sequence shown here is derived from an EMBL/GenBank/DDBJ whole genome shotgun (WGS) entry which is preliminary data.</text>
</comment>
<dbReference type="Gene3D" id="3.40.630.190">
    <property type="entry name" value="LCP protein"/>
    <property type="match status" value="1"/>
</dbReference>
<evidence type="ECO:0000313" key="4">
    <source>
        <dbReference type="EMBL" id="OGN23314.1"/>
    </source>
</evidence>
<comment type="similarity">
    <text evidence="1">Belongs to the LytR/CpsA/Psr (LCP) family.</text>
</comment>
<accession>A0A1F8GD64</accession>
<sequence length="355" mass="40533">MDQLDFNSDNFKEKRGRTRNRFFLIVGFVVIGYIVFNTALLDREFEVENKTAKEGSELDAAWFKRFANLLFFNQNQAEEIDTNYIMPEKEPNRLDILILGIRGEDAEDAEEAGALLTDTIMVFSHDQLTKKSSLASIPRDLYVKIYNKKDKINSAYEYGLLRGEGTDYAKNLISQITGVYIDNVIVADFSSFEKLIDQLGGIDITLVKSFKEEGQWGYAFELPAGTNHLNGQNALYYVRSRYSTSDFDRAFRQQQVLFAIKNKLTELKVLTDPIKTLSVINTLNQNIKTDINIWDVKKIIDLGKEVDTSPATFKKEVLSTDNLLYQTTGPNGIYILLPNGDNFDQIKQLFNTLLE</sequence>
<dbReference type="Pfam" id="PF03816">
    <property type="entry name" value="LytR_cpsA_psr"/>
    <property type="match status" value="1"/>
</dbReference>
<protein>
    <recommendedName>
        <fullName evidence="3">Cell envelope-related transcriptional attenuator domain-containing protein</fullName>
    </recommendedName>
</protein>
<gene>
    <name evidence="4" type="ORF">A3A13_04305</name>
</gene>
<evidence type="ECO:0000313" key="5">
    <source>
        <dbReference type="Proteomes" id="UP000178911"/>
    </source>
</evidence>